<dbReference type="AlphaFoldDB" id="A0A1J7CAM0"/>
<dbReference type="STRING" id="1428644.BIV57_05140"/>
<evidence type="ECO:0000313" key="4">
    <source>
        <dbReference type="Proteomes" id="UP000243342"/>
    </source>
</evidence>
<keyword evidence="1" id="KW-0732">Signal</keyword>
<dbReference type="GO" id="GO:0004222">
    <property type="term" value="F:metalloendopeptidase activity"/>
    <property type="evidence" value="ECO:0007669"/>
    <property type="project" value="TreeGrafter"/>
</dbReference>
<dbReference type="EMBL" id="MLCF01000018">
    <property type="protein sequence ID" value="OIV38560.1"/>
    <property type="molecule type" value="Genomic_DNA"/>
</dbReference>
<dbReference type="SUPFAM" id="SSF51261">
    <property type="entry name" value="Duplicated hybrid motif"/>
    <property type="match status" value="1"/>
</dbReference>
<dbReference type="InterPro" id="IPR016047">
    <property type="entry name" value="M23ase_b-sheet_dom"/>
</dbReference>
<feature type="domain" description="M23ase beta-sheet core" evidence="2">
    <location>
        <begin position="69"/>
        <end position="167"/>
    </location>
</feature>
<name>A0A1J7CAM0_9ACTN</name>
<dbReference type="Proteomes" id="UP000243342">
    <property type="component" value="Unassembled WGS sequence"/>
</dbReference>
<evidence type="ECO:0000313" key="3">
    <source>
        <dbReference type="EMBL" id="OIV38560.1"/>
    </source>
</evidence>
<dbReference type="PANTHER" id="PTHR21666:SF289">
    <property type="entry name" value="L-ALA--D-GLU ENDOPEPTIDASE"/>
    <property type="match status" value="1"/>
</dbReference>
<dbReference type="RefSeq" id="WP_071655468.1">
    <property type="nucleotide sequence ID" value="NZ_MLCF01000018.1"/>
</dbReference>
<protein>
    <recommendedName>
        <fullName evidence="2">M23ase beta-sheet core domain-containing protein</fullName>
    </recommendedName>
</protein>
<comment type="caution">
    <text evidence="3">The sequence shown here is derived from an EMBL/GenBank/DDBJ whole genome shotgun (WGS) entry which is preliminary data.</text>
</comment>
<dbReference type="Pfam" id="PF01551">
    <property type="entry name" value="Peptidase_M23"/>
    <property type="match status" value="1"/>
</dbReference>
<evidence type="ECO:0000256" key="1">
    <source>
        <dbReference type="ARBA" id="ARBA00022729"/>
    </source>
</evidence>
<proteinExistence type="predicted"/>
<dbReference type="PANTHER" id="PTHR21666">
    <property type="entry name" value="PEPTIDASE-RELATED"/>
    <property type="match status" value="1"/>
</dbReference>
<organism evidence="3 4">
    <name type="scientific">Mangrovactinospora gilvigrisea</name>
    <dbReference type="NCBI Taxonomy" id="1428644"/>
    <lineage>
        <taxon>Bacteria</taxon>
        <taxon>Bacillati</taxon>
        <taxon>Actinomycetota</taxon>
        <taxon>Actinomycetes</taxon>
        <taxon>Kitasatosporales</taxon>
        <taxon>Streptomycetaceae</taxon>
        <taxon>Mangrovactinospora</taxon>
    </lineage>
</organism>
<dbReference type="InterPro" id="IPR050570">
    <property type="entry name" value="Cell_wall_metabolism_enzyme"/>
</dbReference>
<dbReference type="InterPro" id="IPR011055">
    <property type="entry name" value="Dup_hybrid_motif"/>
</dbReference>
<sequence>MDILAMWAASVLAGATVLGPVVVPALGPAVFPAVFPALGPAVVPAVGRWPLAPPVVRGFRPPAVRWGPGHRGVDLRGAAGDAVRAAAAGRVAFAGRVAGRGVVTVELPGTGRPPLRTTYEPVAAQLRVGEQVRAGQVLGLLSGPLGHCPAGPCLHWGLRRGDAYLDPLLLLGPVHARLTPVPTASRTGRGEPRE</sequence>
<gene>
    <name evidence="3" type="ORF">BIV57_05140</name>
</gene>
<accession>A0A1J7CAM0</accession>
<dbReference type="Gene3D" id="2.70.70.10">
    <property type="entry name" value="Glucose Permease (Domain IIA)"/>
    <property type="match status" value="1"/>
</dbReference>
<dbReference type="OrthoDB" id="5245088at2"/>
<keyword evidence="4" id="KW-1185">Reference proteome</keyword>
<evidence type="ECO:0000259" key="2">
    <source>
        <dbReference type="Pfam" id="PF01551"/>
    </source>
</evidence>
<reference evidence="3 4" key="1">
    <citation type="submission" date="2016-10" db="EMBL/GenBank/DDBJ databases">
        <title>Genome sequence of Streptomyces gilvigriseus MUSC 26.</title>
        <authorList>
            <person name="Lee L.-H."/>
            <person name="Ser H.-L."/>
        </authorList>
    </citation>
    <scope>NUCLEOTIDE SEQUENCE [LARGE SCALE GENOMIC DNA]</scope>
    <source>
        <strain evidence="3 4">MUSC 26</strain>
    </source>
</reference>